<dbReference type="EMBL" id="HBIB01005789">
    <property type="protein sequence ID" value="CAE0241340.1"/>
    <property type="molecule type" value="Transcribed_RNA"/>
</dbReference>
<feature type="compositionally biased region" description="Basic and acidic residues" evidence="12">
    <location>
        <begin position="171"/>
        <end position="190"/>
    </location>
</feature>
<dbReference type="PANTHER" id="PTHR28656">
    <property type="entry name" value="COILED-COIL DOMAIN-CONTAINING PROTEIN 153"/>
    <property type="match status" value="1"/>
</dbReference>
<evidence type="ECO:0000256" key="7">
    <source>
        <dbReference type="ARBA" id="ARBA00023069"/>
    </source>
</evidence>
<keyword evidence="9" id="KW-0966">Cell projection</keyword>
<evidence type="ECO:0000256" key="8">
    <source>
        <dbReference type="ARBA" id="ARBA00023212"/>
    </source>
</evidence>
<reference evidence="14" key="1">
    <citation type="submission" date="2021-01" db="EMBL/GenBank/DDBJ databases">
        <authorList>
            <person name="Corre E."/>
            <person name="Pelletier E."/>
            <person name="Niang G."/>
            <person name="Scheremetjew M."/>
            <person name="Finn R."/>
            <person name="Kale V."/>
            <person name="Holt S."/>
            <person name="Cochrane G."/>
            <person name="Meng A."/>
            <person name="Brown T."/>
            <person name="Cohen L."/>
        </authorList>
    </citation>
    <scope>NUCLEOTIDE SEQUENCE</scope>
    <source>
        <strain evidence="14">NIES-2562</strain>
    </source>
</reference>
<keyword evidence="7" id="KW-0969">Cilium</keyword>
<keyword evidence="4" id="KW-0963">Cytoplasm</keyword>
<feature type="region of interest" description="Disordered" evidence="12">
    <location>
        <begin position="1"/>
        <end position="29"/>
    </location>
</feature>
<comment type="function">
    <text evidence="1">Component of the nexin-dynein regulatory complex (N-DRC), a key regulator of ciliary/flagellar motility which maintains the alignment and integrity of the distal axoneme and regulates microtubule sliding in motile axonemes.</text>
</comment>
<evidence type="ECO:0000256" key="4">
    <source>
        <dbReference type="ARBA" id="ARBA00022490"/>
    </source>
</evidence>
<evidence type="ECO:0000256" key="6">
    <source>
        <dbReference type="ARBA" id="ARBA00023054"/>
    </source>
</evidence>
<evidence type="ECO:0000256" key="2">
    <source>
        <dbReference type="ARBA" id="ARBA00004611"/>
    </source>
</evidence>
<name>A0A7S3CYW4_9EUKA</name>
<evidence type="ECO:0000256" key="10">
    <source>
        <dbReference type="ARBA" id="ARBA00044754"/>
    </source>
</evidence>
<evidence type="ECO:0000256" key="12">
    <source>
        <dbReference type="SAM" id="MobiDB-lite"/>
    </source>
</evidence>
<evidence type="ECO:0000256" key="11">
    <source>
        <dbReference type="ARBA" id="ARBA00044800"/>
    </source>
</evidence>
<protein>
    <recommendedName>
        <fullName evidence="11">Dynein regulatory complex protein 12</fullName>
    </recommendedName>
</protein>
<keyword evidence="8" id="KW-0206">Cytoskeleton</keyword>
<sequence length="196" mass="22632">MSGKKSAKGGKDKKKDDSKNAGEKDMKEKLTLAKLRVEALERELVLRTEAMNRANAAMAESRTRMDELEKKYEEDKSDTFAITSDMTRQYKSMESVLHTQITEKQNEITSLKEQLELMKKAHEEEMKKRDLKVKEKELIIKEQQQKMKEMAIEFGNMLKSTLDKMSERIEMTSSSWDKEAENALKQRIKEMGGGSA</sequence>
<comment type="similarity">
    <text evidence="10">Belongs to the DRC12 family.</text>
</comment>
<keyword evidence="6" id="KW-0175">Coiled coil</keyword>
<keyword evidence="5" id="KW-0282">Flagellum</keyword>
<gene>
    <name evidence="13" type="ORF">PBIL07802_LOCUS3501</name>
    <name evidence="14" type="ORF">PBIL07802_LOCUS3502</name>
</gene>
<evidence type="ECO:0000313" key="13">
    <source>
        <dbReference type="EMBL" id="CAE0241339.1"/>
    </source>
</evidence>
<proteinExistence type="inferred from homology"/>
<comment type="subunit">
    <text evidence="3">Component of the nexin-dynein regulatory complex (N-DRC).</text>
</comment>
<accession>A0A7S3CYW4</accession>
<feature type="compositionally biased region" description="Basic and acidic residues" evidence="12">
    <location>
        <begin position="9"/>
        <end position="29"/>
    </location>
</feature>
<evidence type="ECO:0000256" key="9">
    <source>
        <dbReference type="ARBA" id="ARBA00023273"/>
    </source>
</evidence>
<feature type="region of interest" description="Disordered" evidence="12">
    <location>
        <begin position="171"/>
        <end position="196"/>
    </location>
</feature>
<evidence type="ECO:0000256" key="5">
    <source>
        <dbReference type="ARBA" id="ARBA00022846"/>
    </source>
</evidence>
<comment type="subcellular location">
    <subcellularLocation>
        <location evidence="2">Cytoplasm</location>
        <location evidence="2">Cytoskeleton</location>
        <location evidence="2">Flagellum axoneme</location>
    </subcellularLocation>
</comment>
<dbReference type="AlphaFoldDB" id="A0A7S3CYW4"/>
<organism evidence="14">
    <name type="scientific">Palpitomonas bilix</name>
    <dbReference type="NCBI Taxonomy" id="652834"/>
    <lineage>
        <taxon>Eukaryota</taxon>
        <taxon>Eukaryota incertae sedis</taxon>
    </lineage>
</organism>
<dbReference type="InterPro" id="IPR033585">
    <property type="entry name" value="DRC12-like"/>
</dbReference>
<dbReference type="EMBL" id="HBIB01005787">
    <property type="protein sequence ID" value="CAE0241339.1"/>
    <property type="molecule type" value="Transcribed_RNA"/>
</dbReference>
<dbReference type="PANTHER" id="PTHR28656:SF1">
    <property type="entry name" value="COILED-COIL DOMAIN-CONTAINING PROTEIN 153"/>
    <property type="match status" value="1"/>
</dbReference>
<evidence type="ECO:0000256" key="3">
    <source>
        <dbReference type="ARBA" id="ARBA00011248"/>
    </source>
</evidence>
<evidence type="ECO:0000256" key="1">
    <source>
        <dbReference type="ARBA" id="ARBA00003029"/>
    </source>
</evidence>
<evidence type="ECO:0000313" key="14">
    <source>
        <dbReference type="EMBL" id="CAE0241340.1"/>
    </source>
</evidence>